<evidence type="ECO:0000256" key="1">
    <source>
        <dbReference type="ARBA" id="ARBA00022679"/>
    </source>
</evidence>
<dbReference type="InterPro" id="IPR000891">
    <property type="entry name" value="PYR_CT"/>
</dbReference>
<dbReference type="InterPro" id="IPR054691">
    <property type="entry name" value="LeuA/HCS_post-cat"/>
</dbReference>
<dbReference type="EMBL" id="JACVHF010000011">
    <property type="protein sequence ID" value="MBC9785158.1"/>
    <property type="molecule type" value="Genomic_DNA"/>
</dbReference>
<proteinExistence type="inferred from homology"/>
<dbReference type="PROSITE" id="PS00816">
    <property type="entry name" value="AIPM_HOMOCIT_SYNTH_2"/>
    <property type="match status" value="1"/>
</dbReference>
<dbReference type="Pfam" id="PF22617">
    <property type="entry name" value="HCS_D2"/>
    <property type="match status" value="1"/>
</dbReference>
<dbReference type="RefSeq" id="WP_188040653.1">
    <property type="nucleotide sequence ID" value="NZ_JACVHF010000011.1"/>
</dbReference>
<feature type="region of interest" description="Disordered" evidence="3">
    <location>
        <begin position="1"/>
        <end position="23"/>
    </location>
</feature>
<evidence type="ECO:0000313" key="5">
    <source>
        <dbReference type="EMBL" id="BAD95761.1"/>
    </source>
</evidence>
<dbReference type="PROSITE" id="PS50991">
    <property type="entry name" value="PYR_CT"/>
    <property type="match status" value="1"/>
</dbReference>
<evidence type="ECO:0000256" key="2">
    <source>
        <dbReference type="RuleBase" id="RU003523"/>
    </source>
</evidence>
<evidence type="ECO:0000313" key="7">
    <source>
        <dbReference type="Proteomes" id="UP000617402"/>
    </source>
</evidence>
<reference evidence="5" key="1">
    <citation type="journal article" date="2006" name="Int. J. Syst. Evol. Microbiol.">
        <title>Molecular evolution of the nif gene cluster carrying nifI1 and nifI2 genes in the Gram-positive phototrophic bacterium Heliobacterium chlorum.</title>
        <authorList>
            <person name="Enkh-Amgalan J."/>
            <person name="Kawasaki H."/>
            <person name="Seki T."/>
        </authorList>
    </citation>
    <scope>NUCLEOTIDE SEQUENCE</scope>
    <source>
        <strain evidence="5">DSM 3682</strain>
    </source>
</reference>
<dbReference type="PANTHER" id="PTHR42880">
    <property type="entry name" value="HOMOCITRATE SYNTHASE"/>
    <property type="match status" value="1"/>
</dbReference>
<dbReference type="PROSITE" id="PS00815">
    <property type="entry name" value="AIPM_HOMOCIT_SYNTH_1"/>
    <property type="match status" value="1"/>
</dbReference>
<dbReference type="InterPro" id="IPR002034">
    <property type="entry name" value="AIPM/Hcit_synth_CS"/>
</dbReference>
<dbReference type="NCBIfam" id="TIGR02660">
    <property type="entry name" value="nifV_homocitr"/>
    <property type="match status" value="1"/>
</dbReference>
<dbReference type="SUPFAM" id="SSF51569">
    <property type="entry name" value="Aldolase"/>
    <property type="match status" value="1"/>
</dbReference>
<protein>
    <submittedName>
        <fullName evidence="6">Homocitrate synthase</fullName>
        <ecNumber evidence="6">2.3.3.14</ecNumber>
    </submittedName>
    <submittedName>
        <fullName evidence="5">NifV</fullName>
    </submittedName>
</protein>
<feature type="domain" description="Pyruvate carboxyltransferase" evidence="4">
    <location>
        <begin position="5"/>
        <end position="256"/>
    </location>
</feature>
<dbReference type="PANTHER" id="PTHR42880:SF1">
    <property type="entry name" value="ISOPROPYLMALATE_HOMOCITRATE_CITRAMALATE SYNTHASE FAMILY PROTEIN"/>
    <property type="match status" value="1"/>
</dbReference>
<dbReference type="GO" id="GO:0004410">
    <property type="term" value="F:homocitrate synthase activity"/>
    <property type="evidence" value="ECO:0007669"/>
    <property type="project" value="UniProtKB-EC"/>
</dbReference>
<dbReference type="CDD" id="cd07939">
    <property type="entry name" value="DRE_TIM_NifV"/>
    <property type="match status" value="1"/>
</dbReference>
<evidence type="ECO:0000259" key="4">
    <source>
        <dbReference type="PROSITE" id="PS50991"/>
    </source>
</evidence>
<organism evidence="5">
    <name type="scientific">Heliobacterium chlorum</name>
    <dbReference type="NCBI Taxonomy" id="2698"/>
    <lineage>
        <taxon>Bacteria</taxon>
        <taxon>Bacillati</taxon>
        <taxon>Bacillota</taxon>
        <taxon>Clostridia</taxon>
        <taxon>Eubacteriales</taxon>
        <taxon>Heliobacteriaceae</taxon>
        <taxon>Heliobacterium</taxon>
    </lineage>
</organism>
<dbReference type="AlphaFoldDB" id="Q53UA5"/>
<dbReference type="InterPro" id="IPR013785">
    <property type="entry name" value="Aldolase_TIM"/>
</dbReference>
<name>Q53UA5_HELCL</name>
<sequence>MGQRVWMMDTTLRDGEQSPGAAFSPEEKESIARALVEAGVHEIEAGVPAMGEDEQATIARLVALNLPVRLTTWNRAVIDDLEASLKTGVRAVAISVPSSDQQIRRKLQQSREWVLETLGKCLYRAKQEGLYVCIGLEDASRADTDFLIRLGLEAQRLKANRLRVSDTLGVLDPIRTFTLFDRLATSLTIPLEIHAHNDLGMATANTVAAIQAGAKAASVTVCGLGERAGNAPLEEVAVALRQCCNADTHIQMTKLQSLCQLVSRITRRPIPLAKPVVGRYAFTHASAIHVDGLRKDKGNYEGLPPEYINRKHRIALGKYSGKKSLVQVIQTLNLEMDPTMLDHLIQKVRLKSQILKRPLRRQDILEIVANEQIVK</sequence>
<dbReference type="Gene3D" id="3.20.20.70">
    <property type="entry name" value="Aldolase class I"/>
    <property type="match status" value="1"/>
</dbReference>
<dbReference type="GO" id="GO:0019752">
    <property type="term" value="P:carboxylic acid metabolic process"/>
    <property type="evidence" value="ECO:0007669"/>
    <property type="project" value="InterPro"/>
</dbReference>
<keyword evidence="7" id="KW-1185">Reference proteome</keyword>
<evidence type="ECO:0000256" key="3">
    <source>
        <dbReference type="SAM" id="MobiDB-lite"/>
    </source>
</evidence>
<keyword evidence="6" id="KW-0012">Acyltransferase</keyword>
<dbReference type="Pfam" id="PF00682">
    <property type="entry name" value="HMGL-like"/>
    <property type="match status" value="1"/>
</dbReference>
<dbReference type="InterPro" id="IPR013477">
    <property type="entry name" value="NifV/FrbC"/>
</dbReference>
<gene>
    <name evidence="5" type="primary">nifV</name>
    <name evidence="6" type="ORF">H1S01_11625</name>
</gene>
<keyword evidence="1 2" id="KW-0808">Transferase</keyword>
<reference evidence="6 7" key="2">
    <citation type="submission" date="2020-07" db="EMBL/GenBank/DDBJ databases">
        <title>Draft whole-genome sequence of Heliobacterium chlorum DSM 3682, type strain.</title>
        <authorList>
            <person name="Kyndt J.A."/>
            <person name="Meyer T.E."/>
            <person name="Imhoff J.F."/>
        </authorList>
    </citation>
    <scope>NUCLEOTIDE SEQUENCE [LARGE SCALE GENOMIC DNA]</scope>
    <source>
        <strain evidence="6 7">DSM 3682</strain>
    </source>
</reference>
<dbReference type="EC" id="2.3.3.14" evidence="6"/>
<dbReference type="Gene3D" id="1.10.238.260">
    <property type="match status" value="1"/>
</dbReference>
<dbReference type="EMBL" id="AB196525">
    <property type="protein sequence ID" value="BAD95761.1"/>
    <property type="molecule type" value="Genomic_DNA"/>
</dbReference>
<accession>Q53UA5</accession>
<comment type="similarity">
    <text evidence="2">Belongs to the alpha-IPM synthase/homocitrate synthase family.</text>
</comment>
<dbReference type="Proteomes" id="UP000617402">
    <property type="component" value="Unassembled WGS sequence"/>
</dbReference>
<evidence type="ECO:0000313" key="6">
    <source>
        <dbReference type="EMBL" id="MBC9785158.1"/>
    </source>
</evidence>